<name>A0A6P1MIT3_9BACT</name>
<evidence type="ECO:0000256" key="2">
    <source>
        <dbReference type="ARBA" id="ARBA00010621"/>
    </source>
</evidence>
<organism evidence="15 16">
    <name type="scientific">Tichowtungia aerotolerans</name>
    <dbReference type="NCBI Taxonomy" id="2697043"/>
    <lineage>
        <taxon>Bacteria</taxon>
        <taxon>Pseudomonadati</taxon>
        <taxon>Kiritimatiellota</taxon>
        <taxon>Tichowtungiia</taxon>
        <taxon>Tichowtungiales</taxon>
        <taxon>Tichowtungiaceae</taxon>
        <taxon>Tichowtungia</taxon>
    </lineage>
</organism>
<evidence type="ECO:0000256" key="9">
    <source>
        <dbReference type="ARBA" id="ARBA00023136"/>
    </source>
</evidence>
<accession>A0A6P1MIT3</accession>
<keyword evidence="14" id="KW-0133">Cell shape</keyword>
<reference evidence="15 16" key="1">
    <citation type="submission" date="2020-01" db="EMBL/GenBank/DDBJ databases">
        <title>Ponticoccus aerotolerans gen. nov., sp. nov., an anaerobic bacterium and proposal of Ponticoccusceae fam. nov., Ponticoccusles ord. nov. and Ponticoccuse classis nov. in the phylum Kiritimatiellaeota.</title>
        <authorList>
            <person name="Zhou L.Y."/>
            <person name="Du Z.J."/>
        </authorList>
    </citation>
    <scope>NUCLEOTIDE SEQUENCE [LARGE SCALE GENOMIC DNA]</scope>
    <source>
        <strain evidence="15 16">S-5007</strain>
    </source>
</reference>
<comment type="miscellaneous">
    <text evidence="14">Bacitracin is thought to be involved in the inhibition of peptidoglycan synthesis by sequestering undecaprenyl diphosphate, thereby reducing the pool of lipid carrier available.</text>
</comment>
<evidence type="ECO:0000256" key="8">
    <source>
        <dbReference type="ARBA" id="ARBA00022989"/>
    </source>
</evidence>
<dbReference type="GO" id="GO:0008360">
    <property type="term" value="P:regulation of cell shape"/>
    <property type="evidence" value="ECO:0007669"/>
    <property type="project" value="UniProtKB-KW"/>
</dbReference>
<feature type="transmembrane region" description="Helical" evidence="14">
    <location>
        <begin position="191"/>
        <end position="214"/>
    </location>
</feature>
<dbReference type="AlphaFoldDB" id="A0A6P1MIT3"/>
<comment type="function">
    <text evidence="14">Catalyzes the dephosphorylation of undecaprenyl diphosphate (UPP). Confers resistance to bacitracin.</text>
</comment>
<comment type="subcellular location">
    <subcellularLocation>
        <location evidence="1 14">Cell membrane</location>
        <topology evidence="1 14">Multi-pass membrane protein</topology>
    </subcellularLocation>
</comment>
<keyword evidence="14" id="KW-0961">Cell wall biogenesis/degradation</keyword>
<evidence type="ECO:0000256" key="12">
    <source>
        <dbReference type="ARBA" id="ARBA00032932"/>
    </source>
</evidence>
<keyword evidence="14" id="KW-0573">Peptidoglycan synthesis</keyword>
<evidence type="ECO:0000256" key="11">
    <source>
        <dbReference type="ARBA" id="ARBA00032707"/>
    </source>
</evidence>
<evidence type="ECO:0000256" key="5">
    <source>
        <dbReference type="ARBA" id="ARBA00022475"/>
    </source>
</evidence>
<dbReference type="Proteomes" id="UP000464954">
    <property type="component" value="Chromosome"/>
</dbReference>
<dbReference type="GO" id="GO:0005886">
    <property type="term" value="C:plasma membrane"/>
    <property type="evidence" value="ECO:0007669"/>
    <property type="project" value="UniProtKB-SubCell"/>
</dbReference>
<keyword evidence="5 14" id="KW-1003">Cell membrane</keyword>
<feature type="transmembrane region" description="Helical" evidence="14">
    <location>
        <begin position="268"/>
        <end position="287"/>
    </location>
</feature>
<keyword evidence="7 14" id="KW-0378">Hydrolase</keyword>
<dbReference type="HAMAP" id="MF_01006">
    <property type="entry name" value="Undec_diphosphatase"/>
    <property type="match status" value="1"/>
</dbReference>
<dbReference type="GO" id="GO:0046677">
    <property type="term" value="P:response to antibiotic"/>
    <property type="evidence" value="ECO:0007669"/>
    <property type="project" value="UniProtKB-UniRule"/>
</dbReference>
<evidence type="ECO:0000256" key="13">
    <source>
        <dbReference type="ARBA" id="ARBA00047594"/>
    </source>
</evidence>
<evidence type="ECO:0000256" key="6">
    <source>
        <dbReference type="ARBA" id="ARBA00022692"/>
    </source>
</evidence>
<keyword evidence="8 14" id="KW-1133">Transmembrane helix</keyword>
<dbReference type="PANTHER" id="PTHR30622:SF3">
    <property type="entry name" value="UNDECAPRENYL-DIPHOSPHATASE"/>
    <property type="match status" value="1"/>
</dbReference>
<sequence>MTLPQAMILGIIEGLTEYLPVSSTGHLILAAEAMGLGGFAHDENNELIHGPLGPIMAPNPAVNAFNIVIQIGAILAVTGIYFKRIKEMSLGLIGKNKDGQKLLINLIAAFIPAAVFGLLFEGIIERYLFSPLTVAIALAVGGIAMLATVKLYKRDNKHVRDIHDITIWCALIIGMVQCLAMWPGISRSMATILAGLCVGLSMTAAAEFSFLLALPTLGAATVYKTITQWDALASTVGLDSLITGIFISTIVAAFSVKFLIHHLTRHGLGPFGVYRIALAAGVLYYFAG</sequence>
<proteinExistence type="inferred from homology"/>
<evidence type="ECO:0000256" key="7">
    <source>
        <dbReference type="ARBA" id="ARBA00022801"/>
    </source>
</evidence>
<feature type="transmembrane region" description="Helical" evidence="14">
    <location>
        <begin position="132"/>
        <end position="153"/>
    </location>
</feature>
<keyword evidence="16" id="KW-1185">Reference proteome</keyword>
<dbReference type="EMBL" id="CP047593">
    <property type="protein sequence ID" value="QHI70965.1"/>
    <property type="molecule type" value="Genomic_DNA"/>
</dbReference>
<dbReference type="EC" id="3.6.1.27" evidence="3 14"/>
<keyword evidence="10 14" id="KW-0046">Antibiotic resistance</keyword>
<comment type="catalytic activity">
    <reaction evidence="13 14">
        <text>di-trans,octa-cis-undecaprenyl diphosphate + H2O = di-trans,octa-cis-undecaprenyl phosphate + phosphate + H(+)</text>
        <dbReference type="Rhea" id="RHEA:28094"/>
        <dbReference type="ChEBI" id="CHEBI:15377"/>
        <dbReference type="ChEBI" id="CHEBI:15378"/>
        <dbReference type="ChEBI" id="CHEBI:43474"/>
        <dbReference type="ChEBI" id="CHEBI:58405"/>
        <dbReference type="ChEBI" id="CHEBI:60392"/>
        <dbReference type="EC" id="3.6.1.27"/>
    </reaction>
</comment>
<keyword evidence="6 14" id="KW-0812">Transmembrane</keyword>
<dbReference type="GO" id="GO:0009252">
    <property type="term" value="P:peptidoglycan biosynthetic process"/>
    <property type="evidence" value="ECO:0007669"/>
    <property type="project" value="UniProtKB-KW"/>
</dbReference>
<feature type="transmembrane region" description="Helical" evidence="14">
    <location>
        <begin position="165"/>
        <end position="185"/>
    </location>
</feature>
<evidence type="ECO:0000256" key="10">
    <source>
        <dbReference type="ARBA" id="ARBA00023251"/>
    </source>
</evidence>
<dbReference type="Pfam" id="PF02673">
    <property type="entry name" value="BacA"/>
    <property type="match status" value="1"/>
</dbReference>
<evidence type="ECO:0000256" key="4">
    <source>
        <dbReference type="ARBA" id="ARBA00021581"/>
    </source>
</evidence>
<evidence type="ECO:0000256" key="14">
    <source>
        <dbReference type="HAMAP-Rule" id="MF_01006"/>
    </source>
</evidence>
<evidence type="ECO:0000313" key="16">
    <source>
        <dbReference type="Proteomes" id="UP000464954"/>
    </source>
</evidence>
<evidence type="ECO:0000256" key="3">
    <source>
        <dbReference type="ARBA" id="ARBA00012374"/>
    </source>
</evidence>
<feature type="transmembrane region" description="Helical" evidence="14">
    <location>
        <begin position="235"/>
        <end position="256"/>
    </location>
</feature>
<dbReference type="PANTHER" id="PTHR30622">
    <property type="entry name" value="UNDECAPRENYL-DIPHOSPHATASE"/>
    <property type="match status" value="1"/>
</dbReference>
<protein>
    <recommendedName>
        <fullName evidence="4 14">Undecaprenyl-diphosphatase</fullName>
        <ecNumber evidence="3 14">3.6.1.27</ecNumber>
    </recommendedName>
    <alternativeName>
        <fullName evidence="12 14">Bacitracin resistance protein</fullName>
    </alternativeName>
    <alternativeName>
        <fullName evidence="11 14">Undecaprenyl pyrophosphate phosphatase</fullName>
    </alternativeName>
</protein>
<dbReference type="KEGG" id="taer:GT409_14480"/>
<comment type="similarity">
    <text evidence="2 14">Belongs to the UppP family.</text>
</comment>
<dbReference type="GO" id="GO:0071555">
    <property type="term" value="P:cell wall organization"/>
    <property type="evidence" value="ECO:0007669"/>
    <property type="project" value="UniProtKB-KW"/>
</dbReference>
<dbReference type="GO" id="GO:0050380">
    <property type="term" value="F:undecaprenyl-diphosphatase activity"/>
    <property type="evidence" value="ECO:0007669"/>
    <property type="project" value="UniProtKB-UniRule"/>
</dbReference>
<feature type="transmembrane region" description="Helical" evidence="14">
    <location>
        <begin position="102"/>
        <end position="120"/>
    </location>
</feature>
<keyword evidence="9 14" id="KW-0472">Membrane</keyword>
<evidence type="ECO:0000256" key="1">
    <source>
        <dbReference type="ARBA" id="ARBA00004651"/>
    </source>
</evidence>
<evidence type="ECO:0000313" key="15">
    <source>
        <dbReference type="EMBL" id="QHI70965.1"/>
    </source>
</evidence>
<gene>
    <name evidence="14" type="primary">uppP</name>
    <name evidence="15" type="ORF">GT409_14480</name>
</gene>
<dbReference type="InterPro" id="IPR003824">
    <property type="entry name" value="UppP"/>
</dbReference>
<feature type="transmembrane region" description="Helical" evidence="14">
    <location>
        <begin position="61"/>
        <end position="82"/>
    </location>
</feature>